<dbReference type="Gene3D" id="3.40.50.10140">
    <property type="entry name" value="Toll/interleukin-1 receptor homology (TIR) domain"/>
    <property type="match status" value="1"/>
</dbReference>
<keyword evidence="2" id="KW-0677">Repeat</keyword>
<dbReference type="InterPro" id="IPR011989">
    <property type="entry name" value="ARM-like"/>
</dbReference>
<dbReference type="InterPro" id="IPR021133">
    <property type="entry name" value="HEAT_type_2"/>
</dbReference>
<dbReference type="Pfam" id="PF13676">
    <property type="entry name" value="TIR_2"/>
    <property type="match status" value="1"/>
</dbReference>
<evidence type="ECO:0000313" key="7">
    <source>
        <dbReference type="Proteomes" id="UP000317708"/>
    </source>
</evidence>
<dbReference type="SUPFAM" id="SSF48371">
    <property type="entry name" value="ARM repeat"/>
    <property type="match status" value="1"/>
</dbReference>
<dbReference type="InterPro" id="IPR027417">
    <property type="entry name" value="P-loop_NTPase"/>
</dbReference>
<dbReference type="Pfam" id="PF02985">
    <property type="entry name" value="HEAT"/>
    <property type="match status" value="1"/>
</dbReference>
<accession>A0A552ENC8</accession>
<evidence type="ECO:0000313" key="6">
    <source>
        <dbReference type="EMBL" id="TRU35955.1"/>
    </source>
</evidence>
<evidence type="ECO:0000256" key="3">
    <source>
        <dbReference type="ARBA" id="ARBA00022738"/>
    </source>
</evidence>
<dbReference type="InterPro" id="IPR000357">
    <property type="entry name" value="HEAT"/>
</dbReference>
<dbReference type="SMART" id="SM00255">
    <property type="entry name" value="TIR"/>
    <property type="match status" value="1"/>
</dbReference>
<dbReference type="Pfam" id="PF03130">
    <property type="entry name" value="HEAT_PBS"/>
    <property type="match status" value="2"/>
</dbReference>
<dbReference type="Proteomes" id="UP000317708">
    <property type="component" value="Unassembled WGS sequence"/>
</dbReference>
<sequence length="1313" mass="146022">MIDWTPYLESISEKYAQWETFYTLTDVEGKTRPSKTAPLLTDLWVQTSEKERENPQERPEKAEKTERFTVLDGLRKYAANHVLLKGRPGSGKSTALARLLLEESVEAQSLRLNQQNQAKIIQIPILIELRLYETSILDLILQFLKRHKLIIDSNTLESWLLENHNFRPLLLFDGINELPSEPARRDLKNFRQQYAEISMIFTTRDLGSDDLNIEKKLEMLPLTGRQMQDFVKAYLPEKGEEMLKQLGNRLKELAETPLLLWMLCSVFDDNQNKIPANLGLVFQIFTGIYDKKLKADVPTYKKSRDWWRELLQVLAWKMTQGESKTEIQVAISRTEAEEELSKFIKNKGFPEYYSKQWLKDLLKYHLIHLEGNDKIAFRHQLIQEYYTAEALCDKLRYLSDKQLKWDYLNYLKWTEPVALMLGLLDDETQAKQVVKLGLEIDLKLGARLAGEVNFKFQKQTVGLVLGLDVPKRFKVELLGLTKSNQVVNELNQALEDSDKDVRRNASETLAKIGSETAIAGLLKALAHSDEDVRWNAAFALGKIGSETAIAWLLKALEDSDWDFRRKAAFALGKIGSETAIPGLLKALEHSDRFVLRKAALALGKIGSETAIGGLLKTLEHSNKDVRRYAVEVLGKIGSETAIPGLLKALEDSNKDVRRYAAASLGEIGSEKAIAGLLKALKDSDGDFRGKAAEALGKIGSETAILGLLKALEDSNKDVCSHAALALGEIGSETAIAGLLKALEDSNKDVRSHAALALGEIGSETAIAGLLKALEDSNKDVRRKAAEALGKIGSETAIAGLLKALEDSNKDVRSHAAFALGKIGTETAIAGLLKALEDSDELVRRNAAFALGKIGTETAIGGLLKTLEYSNKDVRRNAAFALGEIGSETAIPGLLKALEDSNKDVRSHAAASLGEIGSETAIAGLLKALEDSDGDFRRKAAEALGKIGSETAIPGLLKALEDSNKDVRRYAAASLGEIGSETAIAGLLKALEDSDGDFRRKAAFALGKIGSETAIAGLLKALEDSNKDVRRYAAFPLAKIGSEAAMTELINRLKNPDFVTLNNGDTLFQARKALDTIQNKLKYYHPLSQPMNQQVYISYNWQEDSNEMANQLVQAFAAKGIEIIRDKTHTSYKDSIKNFMRQIGQGKCVVVVISDRYLKSENCMFELVEIARNGDFYQRIFPIILPDARIHKDFERIDYLKYWEDEKAKLQAKYKEIDLAKTNSIMATLNLYDEIRGNIDNLTNILKDMNTLNIDLHRQSEFADMIKAVETKLAEDSQKLSNQSPVKSESKYTIHAKNVQIIEKGDGQIQDSSS</sequence>
<dbReference type="SUPFAM" id="SSF52540">
    <property type="entry name" value="P-loop containing nucleoside triphosphate hydrolases"/>
    <property type="match status" value="1"/>
</dbReference>
<keyword evidence="3" id="KW-0605">Phycobilisome</keyword>
<comment type="caution">
    <text evidence="6">The sequence shown here is derived from an EMBL/GenBank/DDBJ whole genome shotgun (WGS) entry which is preliminary data.</text>
</comment>
<dbReference type="PROSITE" id="PS50104">
    <property type="entry name" value="TIR"/>
    <property type="match status" value="1"/>
</dbReference>
<dbReference type="Gene3D" id="3.40.50.300">
    <property type="entry name" value="P-loop containing nucleotide triphosphate hydrolases"/>
    <property type="match status" value="1"/>
</dbReference>
<dbReference type="PROSITE" id="PS50077">
    <property type="entry name" value="HEAT_REPEAT"/>
    <property type="match status" value="1"/>
</dbReference>
<dbReference type="InterPro" id="IPR000157">
    <property type="entry name" value="TIR_dom"/>
</dbReference>
<evidence type="ECO:0000256" key="2">
    <source>
        <dbReference type="ARBA" id="ARBA00022737"/>
    </source>
</evidence>
<evidence type="ECO:0000259" key="5">
    <source>
        <dbReference type="PROSITE" id="PS50104"/>
    </source>
</evidence>
<evidence type="ECO:0000256" key="4">
    <source>
        <dbReference type="ARBA" id="ARBA00045876"/>
    </source>
</evidence>
<name>A0A552ENC8_MICAE</name>
<evidence type="ECO:0000256" key="1">
    <source>
        <dbReference type="ARBA" id="ARBA00022549"/>
    </source>
</evidence>
<reference evidence="6 7" key="1">
    <citation type="submission" date="2019-01" db="EMBL/GenBank/DDBJ databases">
        <title>Coherence of Microcystis species and biogeography revealed through population genomics.</title>
        <authorList>
            <person name="Perez-Carrascal O.M."/>
            <person name="Terrat Y."/>
            <person name="Giani A."/>
            <person name="Fortin N."/>
            <person name="Tromas N."/>
            <person name="Shapiro B.J."/>
        </authorList>
    </citation>
    <scope>NUCLEOTIDE SEQUENCE [LARGE SCALE GENOMIC DNA]</scope>
    <source>
        <strain evidence="6">Ma_MB_S_20031200_S102</strain>
    </source>
</reference>
<keyword evidence="1" id="KW-0042">Antenna complex</keyword>
<proteinExistence type="predicted"/>
<dbReference type="PANTHER" id="PTHR12697">
    <property type="entry name" value="PBS LYASE HEAT-LIKE PROTEIN"/>
    <property type="match status" value="1"/>
</dbReference>
<dbReference type="PANTHER" id="PTHR12697:SF5">
    <property type="entry name" value="DEOXYHYPUSINE HYDROXYLASE"/>
    <property type="match status" value="1"/>
</dbReference>
<gene>
    <name evidence="6" type="ORF">EWV92_13090</name>
</gene>
<protein>
    <submittedName>
        <fullName evidence="6">TIR domain-containing protein</fullName>
    </submittedName>
</protein>
<dbReference type="Gene3D" id="1.25.10.10">
    <property type="entry name" value="Leucine-rich Repeat Variant"/>
    <property type="match status" value="7"/>
</dbReference>
<dbReference type="GO" id="GO:0030089">
    <property type="term" value="C:phycobilisome"/>
    <property type="evidence" value="ECO:0007669"/>
    <property type="project" value="UniProtKB-KW"/>
</dbReference>
<dbReference type="InterPro" id="IPR035897">
    <property type="entry name" value="Toll_tir_struct_dom_sf"/>
</dbReference>
<dbReference type="InterPro" id="IPR004155">
    <property type="entry name" value="PBS_lyase_HEAT"/>
</dbReference>
<dbReference type="SMART" id="SM00567">
    <property type="entry name" value="EZ_HEAT"/>
    <property type="match status" value="19"/>
</dbReference>
<dbReference type="SUPFAM" id="SSF52200">
    <property type="entry name" value="Toll/Interleukin receptor TIR domain"/>
    <property type="match status" value="1"/>
</dbReference>
<organism evidence="6 7">
    <name type="scientific">Microcystis aeruginosa Ma_MB_S_20031200_S102</name>
    <dbReference type="NCBI Taxonomy" id="2486254"/>
    <lineage>
        <taxon>Bacteria</taxon>
        <taxon>Bacillati</taxon>
        <taxon>Cyanobacteriota</taxon>
        <taxon>Cyanophyceae</taxon>
        <taxon>Oscillatoriophycideae</taxon>
        <taxon>Chroococcales</taxon>
        <taxon>Microcystaceae</taxon>
        <taxon>Microcystis</taxon>
    </lineage>
</organism>
<dbReference type="EMBL" id="SFBI01000109">
    <property type="protein sequence ID" value="TRU35955.1"/>
    <property type="molecule type" value="Genomic_DNA"/>
</dbReference>
<dbReference type="GO" id="GO:0007165">
    <property type="term" value="P:signal transduction"/>
    <property type="evidence" value="ECO:0007669"/>
    <property type="project" value="InterPro"/>
</dbReference>
<dbReference type="Pfam" id="PF13646">
    <property type="entry name" value="HEAT_2"/>
    <property type="match status" value="5"/>
</dbReference>
<dbReference type="GO" id="GO:0016491">
    <property type="term" value="F:oxidoreductase activity"/>
    <property type="evidence" value="ECO:0007669"/>
    <property type="project" value="TreeGrafter"/>
</dbReference>
<comment type="function">
    <text evidence="4">Catalyzes the hydroxylation of the N(6)-(4-aminobutyl)-L-lysine intermediate produced by deoxyhypusine synthase/DHPS on a critical lysine of the eukaryotic translation initiation factor 5A/eIF-5A. This is the second step of the post-translational modification of that lysine into an unusual amino acid residue named hypusine. Hypusination is unique to mature eIF-5A factor and is essential for its function.</text>
</comment>
<feature type="domain" description="TIR" evidence="5">
    <location>
        <begin position="1090"/>
        <end position="1220"/>
    </location>
</feature>
<dbReference type="InterPro" id="IPR016024">
    <property type="entry name" value="ARM-type_fold"/>
</dbReference>